<reference evidence="8" key="1">
    <citation type="submission" date="2020-09" db="EMBL/GenBank/DDBJ databases">
        <title>Distribution of Beta-Lactamase Producing Gram-Negative Bacterial Isolates in Isabela River of Santo Domingo, Dominican Republic.</title>
        <authorList>
            <person name="Calderon V."/>
            <person name="Bonnelly R."/>
            <person name="Del Rosario C."/>
            <person name="Duarte A."/>
            <person name="Barauna R."/>
            <person name="Juca Ramos R.T."/>
            <person name="Perdomo O.P."/>
            <person name="Rodriguez De Francisco L.E."/>
            <person name="Franco De Los Santos E.F."/>
        </authorList>
    </citation>
    <scope>NUCLEOTIDE SEQUENCE</scope>
    <source>
        <strain evidence="8">INTEC_BI15</strain>
    </source>
</reference>
<dbReference type="InterPro" id="IPR001525">
    <property type="entry name" value="C5_MeTfrase"/>
</dbReference>
<organism evidence="8 9">
    <name type="scientific">Acinetobacter baumannii</name>
    <dbReference type="NCBI Taxonomy" id="470"/>
    <lineage>
        <taxon>Bacteria</taxon>
        <taxon>Pseudomonadati</taxon>
        <taxon>Pseudomonadota</taxon>
        <taxon>Gammaproteobacteria</taxon>
        <taxon>Moraxellales</taxon>
        <taxon>Moraxellaceae</taxon>
        <taxon>Acinetobacter</taxon>
        <taxon>Acinetobacter calcoaceticus/baumannii complex</taxon>
    </lineage>
</organism>
<sequence length="337" mass="37121">MNELALFSGAGGGVLASYLLGWRTVCAVERDAYAAQVLAQRQNDGILEAFPIWSDITSFDGKPWRGIVVVISGGFPCQDISSAGKGAGIEGERSGLWAEMARIIGEVRPSYVFVENSPMLVSRGLTRVISDLAKMGYDAQWARFSASNFGAPHIRDRIWIVGYSRSERLNTGWENNGKYDRHFTNSANKNSRTLANTQSIGCKTNGLSIGAQQEKSLSGINSKDVANPKSIRLEQAWKCKSSSEKRLTGCGHELSDSNCERCKQVEQRVFSRTQSERASDSSQYSSFTRGWEWWAIEPELGRVADGVANRVDRLKAIGNGQVSIVAKSAFEFLREDL</sequence>
<evidence type="ECO:0000256" key="4">
    <source>
        <dbReference type="ARBA" id="ARBA00022691"/>
    </source>
</evidence>
<evidence type="ECO:0000256" key="6">
    <source>
        <dbReference type="ARBA" id="ARBA00047422"/>
    </source>
</evidence>
<keyword evidence="2 7" id="KW-0489">Methyltransferase</keyword>
<feature type="active site" evidence="7">
    <location>
        <position position="77"/>
    </location>
</feature>
<dbReference type="EC" id="2.1.1.37" evidence="1"/>
<comment type="catalytic activity">
    <reaction evidence="6">
        <text>a 2'-deoxycytidine in DNA + S-adenosyl-L-methionine = a 5-methyl-2'-deoxycytidine in DNA + S-adenosyl-L-homocysteine + H(+)</text>
        <dbReference type="Rhea" id="RHEA:13681"/>
        <dbReference type="Rhea" id="RHEA-COMP:11369"/>
        <dbReference type="Rhea" id="RHEA-COMP:11370"/>
        <dbReference type="ChEBI" id="CHEBI:15378"/>
        <dbReference type="ChEBI" id="CHEBI:57856"/>
        <dbReference type="ChEBI" id="CHEBI:59789"/>
        <dbReference type="ChEBI" id="CHEBI:85452"/>
        <dbReference type="ChEBI" id="CHEBI:85454"/>
        <dbReference type="EC" id="2.1.1.37"/>
    </reaction>
</comment>
<dbReference type="GO" id="GO:0044027">
    <property type="term" value="P:negative regulation of gene expression via chromosomal CpG island methylation"/>
    <property type="evidence" value="ECO:0007669"/>
    <property type="project" value="TreeGrafter"/>
</dbReference>
<dbReference type="SUPFAM" id="SSF53335">
    <property type="entry name" value="S-adenosyl-L-methionine-dependent methyltransferases"/>
    <property type="match status" value="1"/>
</dbReference>
<comment type="similarity">
    <text evidence="7">Belongs to the class I-like SAM-binding methyltransferase superfamily. C5-methyltransferase family.</text>
</comment>
<dbReference type="PROSITE" id="PS51679">
    <property type="entry name" value="SAM_MT_C5"/>
    <property type="match status" value="1"/>
</dbReference>
<comment type="caution">
    <text evidence="8">The sequence shown here is derived from an EMBL/GenBank/DDBJ whole genome shotgun (WGS) entry which is preliminary data.</text>
</comment>
<dbReference type="GO" id="GO:0003677">
    <property type="term" value="F:DNA binding"/>
    <property type="evidence" value="ECO:0007669"/>
    <property type="project" value="TreeGrafter"/>
</dbReference>
<dbReference type="Gene3D" id="3.40.50.150">
    <property type="entry name" value="Vaccinia Virus protein VP39"/>
    <property type="match status" value="1"/>
</dbReference>
<evidence type="ECO:0000256" key="5">
    <source>
        <dbReference type="ARBA" id="ARBA00022747"/>
    </source>
</evidence>
<keyword evidence="3 7" id="KW-0808">Transferase</keyword>
<proteinExistence type="inferred from homology"/>
<evidence type="ECO:0000256" key="2">
    <source>
        <dbReference type="ARBA" id="ARBA00022603"/>
    </source>
</evidence>
<dbReference type="InterPro" id="IPR050390">
    <property type="entry name" value="C5-Methyltransferase"/>
</dbReference>
<evidence type="ECO:0000313" key="8">
    <source>
        <dbReference type="EMBL" id="MBE0330388.1"/>
    </source>
</evidence>
<dbReference type="Proteomes" id="UP000655940">
    <property type="component" value="Unassembled WGS sequence"/>
</dbReference>
<name>A0AAP1QX82_ACIBA</name>
<evidence type="ECO:0000256" key="1">
    <source>
        <dbReference type="ARBA" id="ARBA00011975"/>
    </source>
</evidence>
<keyword evidence="4 7" id="KW-0949">S-adenosyl-L-methionine</keyword>
<evidence type="ECO:0000313" key="9">
    <source>
        <dbReference type="Proteomes" id="UP000655940"/>
    </source>
</evidence>
<dbReference type="Pfam" id="PF00145">
    <property type="entry name" value="DNA_methylase"/>
    <property type="match status" value="1"/>
</dbReference>
<dbReference type="GO" id="GO:0009307">
    <property type="term" value="P:DNA restriction-modification system"/>
    <property type="evidence" value="ECO:0007669"/>
    <property type="project" value="UniProtKB-KW"/>
</dbReference>
<evidence type="ECO:0000256" key="7">
    <source>
        <dbReference type="PROSITE-ProRule" id="PRU01016"/>
    </source>
</evidence>
<dbReference type="PANTHER" id="PTHR10629">
    <property type="entry name" value="CYTOSINE-SPECIFIC METHYLTRANSFERASE"/>
    <property type="match status" value="1"/>
</dbReference>
<keyword evidence="5" id="KW-0680">Restriction system</keyword>
<dbReference type="GO" id="GO:0003886">
    <property type="term" value="F:DNA (cytosine-5-)-methyltransferase activity"/>
    <property type="evidence" value="ECO:0007669"/>
    <property type="project" value="UniProtKB-EC"/>
</dbReference>
<dbReference type="PANTHER" id="PTHR10629:SF52">
    <property type="entry name" value="DNA (CYTOSINE-5)-METHYLTRANSFERASE 1"/>
    <property type="match status" value="1"/>
</dbReference>
<accession>A0AAP1QX82</accession>
<dbReference type="EMBL" id="JACZEI010000007">
    <property type="protein sequence ID" value="MBE0330388.1"/>
    <property type="molecule type" value="Genomic_DNA"/>
</dbReference>
<dbReference type="PRINTS" id="PR00105">
    <property type="entry name" value="C5METTRFRASE"/>
</dbReference>
<dbReference type="InterPro" id="IPR029063">
    <property type="entry name" value="SAM-dependent_MTases_sf"/>
</dbReference>
<gene>
    <name evidence="8" type="ORF">IHV20_09525</name>
</gene>
<dbReference type="RefSeq" id="WP_190596334.1">
    <property type="nucleotide sequence ID" value="NZ_JACXKJ010000007.1"/>
</dbReference>
<dbReference type="GO" id="GO:0032259">
    <property type="term" value="P:methylation"/>
    <property type="evidence" value="ECO:0007669"/>
    <property type="project" value="UniProtKB-KW"/>
</dbReference>
<dbReference type="AlphaFoldDB" id="A0AAP1QX82"/>
<evidence type="ECO:0000256" key="3">
    <source>
        <dbReference type="ARBA" id="ARBA00022679"/>
    </source>
</evidence>
<protein>
    <recommendedName>
        <fullName evidence="1">DNA (cytosine-5-)-methyltransferase</fullName>
        <ecNumber evidence="1">2.1.1.37</ecNumber>
    </recommendedName>
</protein>